<accession>A0A368KSF1</accession>
<dbReference type="PANTHER" id="PTHR46986">
    <property type="entry name" value="ENDORIBONUCLEASE YBEY, CHLOROPLASTIC"/>
    <property type="match status" value="1"/>
</dbReference>
<dbReference type="AlphaFoldDB" id="A0A368KSF1"/>
<dbReference type="SUPFAM" id="SSF55486">
    <property type="entry name" value="Metalloproteases ('zincins'), catalytic domain"/>
    <property type="match status" value="1"/>
</dbReference>
<evidence type="ECO:0000256" key="3">
    <source>
        <dbReference type="ARBA" id="ARBA00022723"/>
    </source>
</evidence>
<evidence type="ECO:0000313" key="9">
    <source>
        <dbReference type="Proteomes" id="UP000253562"/>
    </source>
</evidence>
<evidence type="ECO:0000256" key="1">
    <source>
        <dbReference type="ARBA" id="ARBA00010875"/>
    </source>
</evidence>
<dbReference type="PROSITE" id="PS01306">
    <property type="entry name" value="UPF0054"/>
    <property type="match status" value="1"/>
</dbReference>
<proteinExistence type="inferred from homology"/>
<keyword evidence="2 7" id="KW-0540">Nuclease</keyword>
<keyword evidence="5 7" id="KW-0378">Hydrolase</keyword>
<dbReference type="Gene3D" id="3.40.390.30">
    <property type="entry name" value="Metalloproteases ('zincins'), catalytic domain"/>
    <property type="match status" value="1"/>
</dbReference>
<dbReference type="GO" id="GO:0008270">
    <property type="term" value="F:zinc ion binding"/>
    <property type="evidence" value="ECO:0007669"/>
    <property type="project" value="UniProtKB-UniRule"/>
</dbReference>
<protein>
    <recommendedName>
        <fullName evidence="7">Endoribonuclease YbeY</fullName>
        <ecNumber evidence="7">3.1.-.-</ecNumber>
    </recommendedName>
</protein>
<dbReference type="PANTHER" id="PTHR46986:SF1">
    <property type="entry name" value="ENDORIBONUCLEASE YBEY, CHLOROPLASTIC"/>
    <property type="match status" value="1"/>
</dbReference>
<keyword evidence="4 7" id="KW-0255">Endonuclease</keyword>
<name>A0A368KSF1_9BACT</name>
<dbReference type="HAMAP" id="MF_00009">
    <property type="entry name" value="Endoribonucl_YbeY"/>
    <property type="match status" value="1"/>
</dbReference>
<feature type="binding site" evidence="7">
    <location>
        <position position="131"/>
    </location>
    <ligand>
        <name>Zn(2+)</name>
        <dbReference type="ChEBI" id="CHEBI:29105"/>
        <note>catalytic</note>
    </ligand>
</feature>
<dbReference type="GO" id="GO:0005737">
    <property type="term" value="C:cytoplasm"/>
    <property type="evidence" value="ECO:0007669"/>
    <property type="project" value="UniProtKB-SubCell"/>
</dbReference>
<dbReference type="Pfam" id="PF02130">
    <property type="entry name" value="YbeY"/>
    <property type="match status" value="1"/>
</dbReference>
<comment type="similarity">
    <text evidence="1 7">Belongs to the endoribonuclease YbeY family.</text>
</comment>
<dbReference type="Proteomes" id="UP000253562">
    <property type="component" value="Unassembled WGS sequence"/>
</dbReference>
<evidence type="ECO:0000256" key="5">
    <source>
        <dbReference type="ARBA" id="ARBA00022801"/>
    </source>
</evidence>
<dbReference type="InterPro" id="IPR023091">
    <property type="entry name" value="MetalPrtase_cat_dom_sf_prd"/>
</dbReference>
<feature type="binding site" evidence="7">
    <location>
        <position position="137"/>
    </location>
    <ligand>
        <name>Zn(2+)</name>
        <dbReference type="ChEBI" id="CHEBI:29105"/>
        <note>catalytic</note>
    </ligand>
</feature>
<evidence type="ECO:0000256" key="6">
    <source>
        <dbReference type="ARBA" id="ARBA00022833"/>
    </source>
</evidence>
<dbReference type="GO" id="GO:0004222">
    <property type="term" value="F:metalloendopeptidase activity"/>
    <property type="evidence" value="ECO:0007669"/>
    <property type="project" value="InterPro"/>
</dbReference>
<gene>
    <name evidence="7 8" type="primary">ybeY</name>
    <name evidence="8" type="ORF">DTL42_10090</name>
</gene>
<comment type="function">
    <text evidence="7">Single strand-specific metallo-endoribonuclease involved in late-stage 70S ribosome quality control and in maturation of the 3' terminus of the 16S rRNA.</text>
</comment>
<sequence length="176" mass="19992">MVVLNTLVRSQLKARRMSSSYEIDITNRQSEFPIPDQLFHQAVQAVFSGEGFPRGEVGIAVVDNAEIHEFNVRFLQHDYPTDVITFPMDQAEDFLSGEIMLSAQYAAEEAKQHAWTIEKEMTLYVVHGCLHLAGYDDHEDHDRAEMRRLEQHYLRQLGIEYDGQAAASGIPNQGAL</sequence>
<evidence type="ECO:0000256" key="2">
    <source>
        <dbReference type="ARBA" id="ARBA00022722"/>
    </source>
</evidence>
<keyword evidence="3 7" id="KW-0479">Metal-binding</keyword>
<keyword evidence="7" id="KW-0698">rRNA processing</keyword>
<dbReference type="GO" id="GO:0006364">
    <property type="term" value="P:rRNA processing"/>
    <property type="evidence" value="ECO:0007669"/>
    <property type="project" value="UniProtKB-UniRule"/>
</dbReference>
<dbReference type="NCBIfam" id="TIGR00043">
    <property type="entry name" value="rRNA maturation RNase YbeY"/>
    <property type="match status" value="1"/>
</dbReference>
<reference evidence="8 9" key="1">
    <citation type="submission" date="2018-07" db="EMBL/GenBank/DDBJ databases">
        <title>Comparative genomes isolates from brazilian mangrove.</title>
        <authorList>
            <person name="De Araujo J.E."/>
            <person name="Taketani R.G."/>
            <person name="Silva M.C.P."/>
            <person name="Lourenco M.V."/>
            <person name="Oliveira V.M."/>
            <person name="Andreote F.D."/>
        </authorList>
    </citation>
    <scope>NUCLEOTIDE SEQUENCE [LARGE SCALE GENOMIC DNA]</scope>
    <source>
        <strain evidence="8 9">HEX PRIS-MGV</strain>
    </source>
</reference>
<evidence type="ECO:0000313" key="8">
    <source>
        <dbReference type="EMBL" id="RCS51900.1"/>
    </source>
</evidence>
<keyword evidence="7" id="KW-0963">Cytoplasm</keyword>
<dbReference type="InterPro" id="IPR002036">
    <property type="entry name" value="YbeY"/>
</dbReference>
<evidence type="ECO:0000256" key="4">
    <source>
        <dbReference type="ARBA" id="ARBA00022759"/>
    </source>
</evidence>
<evidence type="ECO:0000256" key="7">
    <source>
        <dbReference type="HAMAP-Rule" id="MF_00009"/>
    </source>
</evidence>
<dbReference type="GO" id="GO:0004521">
    <property type="term" value="F:RNA endonuclease activity"/>
    <property type="evidence" value="ECO:0007669"/>
    <property type="project" value="UniProtKB-UniRule"/>
</dbReference>
<dbReference type="EC" id="3.1.-.-" evidence="7"/>
<keyword evidence="6 7" id="KW-0862">Zinc</keyword>
<comment type="subcellular location">
    <subcellularLocation>
        <location evidence="7">Cytoplasm</location>
    </subcellularLocation>
</comment>
<comment type="caution">
    <text evidence="8">The sequence shown here is derived from an EMBL/GenBank/DDBJ whole genome shotgun (WGS) entry which is preliminary data.</text>
</comment>
<comment type="cofactor">
    <cofactor evidence="7">
        <name>Zn(2+)</name>
        <dbReference type="ChEBI" id="CHEBI:29105"/>
    </cofactor>
    <text evidence="7">Binds 1 zinc ion.</text>
</comment>
<feature type="binding site" evidence="7">
    <location>
        <position position="127"/>
    </location>
    <ligand>
        <name>Zn(2+)</name>
        <dbReference type="ChEBI" id="CHEBI:29105"/>
        <note>catalytic</note>
    </ligand>
</feature>
<dbReference type="EMBL" id="QPEX01000017">
    <property type="protein sequence ID" value="RCS51900.1"/>
    <property type="molecule type" value="Genomic_DNA"/>
</dbReference>
<organism evidence="8 9">
    <name type="scientific">Bremerella cremea</name>
    <dbReference type="NCBI Taxonomy" id="1031537"/>
    <lineage>
        <taxon>Bacteria</taxon>
        <taxon>Pseudomonadati</taxon>
        <taxon>Planctomycetota</taxon>
        <taxon>Planctomycetia</taxon>
        <taxon>Pirellulales</taxon>
        <taxon>Pirellulaceae</taxon>
        <taxon>Bremerella</taxon>
    </lineage>
</organism>
<keyword evidence="7" id="KW-0690">Ribosome biogenesis</keyword>
<dbReference type="InterPro" id="IPR020549">
    <property type="entry name" value="YbeY_CS"/>
</dbReference>